<organism evidence="2 3">
    <name type="scientific">Brachionus calyciflorus</name>
    <dbReference type="NCBI Taxonomy" id="104777"/>
    <lineage>
        <taxon>Eukaryota</taxon>
        <taxon>Metazoa</taxon>
        <taxon>Spiralia</taxon>
        <taxon>Gnathifera</taxon>
        <taxon>Rotifera</taxon>
        <taxon>Eurotatoria</taxon>
        <taxon>Monogononta</taxon>
        <taxon>Pseudotrocha</taxon>
        <taxon>Ploima</taxon>
        <taxon>Brachionidae</taxon>
        <taxon>Brachionus</taxon>
    </lineage>
</organism>
<name>A0A814C785_9BILA</name>
<evidence type="ECO:0000256" key="1">
    <source>
        <dbReference type="SAM" id="Coils"/>
    </source>
</evidence>
<feature type="coiled-coil region" evidence="1">
    <location>
        <begin position="118"/>
        <end position="147"/>
    </location>
</feature>
<dbReference type="OrthoDB" id="8197165at2759"/>
<proteinExistence type="predicted"/>
<dbReference type="AlphaFoldDB" id="A0A814C785"/>
<keyword evidence="1" id="KW-0175">Coiled coil</keyword>
<accession>A0A814C785</accession>
<keyword evidence="3" id="KW-1185">Reference proteome</keyword>
<gene>
    <name evidence="2" type="ORF">OXX778_LOCUS13183</name>
</gene>
<sequence>MPVSMHKLLIHSADMVTNFDLRIGFYTEEAQEARNKDNKYFRLNYTRKTSRETTLSDQFNCFTFKIKVRSLPNDAAKKAKFQNLTTVTEQINESNDVKKKTIKKSNSLQKLPNDVFDVENEENDVEENDSEIDKNELEMQLEMLIKNDDNKIIDLNENSNIYLDE</sequence>
<reference evidence="2" key="1">
    <citation type="submission" date="2021-02" db="EMBL/GenBank/DDBJ databases">
        <authorList>
            <person name="Nowell W R."/>
        </authorList>
    </citation>
    <scope>NUCLEOTIDE SEQUENCE</scope>
    <source>
        <strain evidence="2">Ploen Becks lab</strain>
    </source>
</reference>
<evidence type="ECO:0000313" key="3">
    <source>
        <dbReference type="Proteomes" id="UP000663879"/>
    </source>
</evidence>
<dbReference type="EMBL" id="CAJNOC010002489">
    <property type="protein sequence ID" value="CAF0936368.1"/>
    <property type="molecule type" value="Genomic_DNA"/>
</dbReference>
<protein>
    <submittedName>
        <fullName evidence="2">Uncharacterized protein</fullName>
    </submittedName>
</protein>
<comment type="caution">
    <text evidence="2">The sequence shown here is derived from an EMBL/GenBank/DDBJ whole genome shotgun (WGS) entry which is preliminary data.</text>
</comment>
<evidence type="ECO:0000313" key="2">
    <source>
        <dbReference type="EMBL" id="CAF0936368.1"/>
    </source>
</evidence>
<dbReference type="Proteomes" id="UP000663879">
    <property type="component" value="Unassembled WGS sequence"/>
</dbReference>